<evidence type="ECO:0000313" key="4">
    <source>
        <dbReference type="EMBL" id="KAL2812237.1"/>
    </source>
</evidence>
<evidence type="ECO:0000313" key="5">
    <source>
        <dbReference type="Proteomes" id="UP001610335"/>
    </source>
</evidence>
<feature type="domain" description="Orc1-like AAA ATPase" evidence="3">
    <location>
        <begin position="359"/>
        <end position="478"/>
    </location>
</feature>
<dbReference type="EMBL" id="JBFXLS010000190">
    <property type="protein sequence ID" value="KAL2812237.1"/>
    <property type="molecule type" value="Genomic_DNA"/>
</dbReference>
<dbReference type="InterPro" id="IPR000845">
    <property type="entry name" value="Nucleoside_phosphorylase_d"/>
</dbReference>
<dbReference type="InterPro" id="IPR053137">
    <property type="entry name" value="NLR-like"/>
</dbReference>
<name>A0ABR4HA16_9EURO</name>
<proteinExistence type="predicted"/>
<dbReference type="PANTHER" id="PTHR46082">
    <property type="entry name" value="ATP/GTP-BINDING PROTEIN-RELATED"/>
    <property type="match status" value="1"/>
</dbReference>
<dbReference type="InterPro" id="IPR035994">
    <property type="entry name" value="Nucleoside_phosphorylase_sf"/>
</dbReference>
<dbReference type="InterPro" id="IPR041664">
    <property type="entry name" value="AAA_16"/>
</dbReference>
<feature type="domain" description="Nucleoside phosphorylase" evidence="2">
    <location>
        <begin position="11"/>
        <end position="129"/>
    </location>
</feature>
<evidence type="ECO:0000259" key="2">
    <source>
        <dbReference type="Pfam" id="PF01048"/>
    </source>
</evidence>
<dbReference type="PRINTS" id="PR00364">
    <property type="entry name" value="DISEASERSIST"/>
</dbReference>
<comment type="caution">
    <text evidence="4">The sequence shown here is derived from an EMBL/GenBank/DDBJ whole genome shotgun (WGS) entry which is preliminary data.</text>
</comment>
<dbReference type="Gene3D" id="3.40.50.1580">
    <property type="entry name" value="Nucleoside phosphorylase domain"/>
    <property type="match status" value="1"/>
</dbReference>
<sequence length="727" mass="81495">MRPTSRDGFGIAIICALTLEAEAVEALFDETYDRLSESYKKQPGDTNAYFTGRIGNHNVVLCCMPRMGKGNAASVAASLKISYRRIQITLVVGICGGAPCTPDKEEIFLGDVIISDAVIEYDFGRQYRHGFERKTGVKDTLGRPNQEIQSLLKGLELQQSRRDLDTKMLQHLQVLQESQPRWRQPSSAGDVLYEASYQHRHYSPSSARPCLCLDDMSDEVCPTALDTSCILLSCAEDRIRRRRYCTEMCNPTIQIGTVASADTVMKSGEHRDHLVKSESVIGFEMEGAGVWNNISCIIIKGVCDYADSHKNKAWQPYAAATGAATAKALLEYWEPNVIEEANEFHIPLDLTAVPAIEGFIGREEELSSLWKHLQPASSQTRKVAVLHGLGGIGKTQLAIHFARQHKNEFTAIFWLSGKDRSALVSSLSSCFPRIQGQSVDVKAINEEEAVQRANQVLRWLAKPGNTRWLIIFDNIDQYSPLEAHGDCEYDIYNFFPSADHGSIIITSRLQILTELGKPFPVHKLLHEDATQLLLQSSGFSTEHILRMGAEEDIADLANLLDGLSLAVVIAGAFMRQTGTTVKEYLALYRTSWFELQSQSAPHRHYQQGNMVQTWMITYQEIQKRDPTAAQLLLFLAFFDNQDIWFELIQSGLDSSDPPPWFEMAVSSKLIFKTKVKALVEFSLVETKQEGSYTLHPVVQDWCCYIAASNNVANQLHALADYFRMQTT</sequence>
<gene>
    <name evidence="4" type="ORF">BDW59DRAFT_167858</name>
</gene>
<reference evidence="4 5" key="1">
    <citation type="submission" date="2024-07" db="EMBL/GenBank/DDBJ databases">
        <title>Section-level genome sequencing and comparative genomics of Aspergillus sections Usti and Cavernicolus.</title>
        <authorList>
            <consortium name="Lawrence Berkeley National Laboratory"/>
            <person name="Nybo J.L."/>
            <person name="Vesth T.C."/>
            <person name="Theobald S."/>
            <person name="Frisvad J.C."/>
            <person name="Larsen T.O."/>
            <person name="Kjaerboelling I."/>
            <person name="Rothschild-Mancinelli K."/>
            <person name="Lyhne E.K."/>
            <person name="Kogle M.E."/>
            <person name="Barry K."/>
            <person name="Clum A."/>
            <person name="Na H."/>
            <person name="Ledsgaard L."/>
            <person name="Lin J."/>
            <person name="Lipzen A."/>
            <person name="Kuo A."/>
            <person name="Riley R."/>
            <person name="Mondo S."/>
            <person name="LaButti K."/>
            <person name="Haridas S."/>
            <person name="Pangalinan J."/>
            <person name="Salamov A.A."/>
            <person name="Simmons B.A."/>
            <person name="Magnuson J.K."/>
            <person name="Chen J."/>
            <person name="Drula E."/>
            <person name="Henrissat B."/>
            <person name="Wiebenga A."/>
            <person name="Lubbers R.J."/>
            <person name="Gomes A.C."/>
            <person name="Makela M.R."/>
            <person name="Stajich J."/>
            <person name="Grigoriev I.V."/>
            <person name="Mortensen U.H."/>
            <person name="De vries R.P."/>
            <person name="Baker S.E."/>
            <person name="Andersen M.R."/>
        </authorList>
    </citation>
    <scope>NUCLEOTIDE SEQUENCE [LARGE SCALE GENOMIC DNA]</scope>
    <source>
        <strain evidence="4 5">CBS 600.67</strain>
    </source>
</reference>
<feature type="chain" id="PRO_5045520405" evidence="1">
    <location>
        <begin position="24"/>
        <end position="727"/>
    </location>
</feature>
<accession>A0ABR4HA16</accession>
<evidence type="ECO:0000259" key="3">
    <source>
        <dbReference type="Pfam" id="PF13191"/>
    </source>
</evidence>
<feature type="signal peptide" evidence="1">
    <location>
        <begin position="1"/>
        <end position="23"/>
    </location>
</feature>
<dbReference type="PANTHER" id="PTHR46082:SF6">
    <property type="entry name" value="AAA+ ATPASE DOMAIN-CONTAINING PROTEIN-RELATED"/>
    <property type="match status" value="1"/>
</dbReference>
<protein>
    <submittedName>
        <fullName evidence="4">Nucleoside phosphorylase domain-containing protein</fullName>
    </submittedName>
</protein>
<evidence type="ECO:0000256" key="1">
    <source>
        <dbReference type="SAM" id="SignalP"/>
    </source>
</evidence>
<dbReference type="Pfam" id="PF01048">
    <property type="entry name" value="PNP_UDP_1"/>
    <property type="match status" value="1"/>
</dbReference>
<dbReference type="Gene3D" id="3.40.50.300">
    <property type="entry name" value="P-loop containing nucleotide triphosphate hydrolases"/>
    <property type="match status" value="1"/>
</dbReference>
<organism evidence="4 5">
    <name type="scientific">Aspergillus cavernicola</name>
    <dbReference type="NCBI Taxonomy" id="176166"/>
    <lineage>
        <taxon>Eukaryota</taxon>
        <taxon>Fungi</taxon>
        <taxon>Dikarya</taxon>
        <taxon>Ascomycota</taxon>
        <taxon>Pezizomycotina</taxon>
        <taxon>Eurotiomycetes</taxon>
        <taxon>Eurotiomycetidae</taxon>
        <taxon>Eurotiales</taxon>
        <taxon>Aspergillaceae</taxon>
        <taxon>Aspergillus</taxon>
        <taxon>Aspergillus subgen. Nidulantes</taxon>
    </lineage>
</organism>
<dbReference type="InterPro" id="IPR027417">
    <property type="entry name" value="P-loop_NTPase"/>
</dbReference>
<keyword evidence="5" id="KW-1185">Reference proteome</keyword>
<dbReference type="Proteomes" id="UP001610335">
    <property type="component" value="Unassembled WGS sequence"/>
</dbReference>
<dbReference type="SUPFAM" id="SSF52540">
    <property type="entry name" value="P-loop containing nucleoside triphosphate hydrolases"/>
    <property type="match status" value="1"/>
</dbReference>
<dbReference type="SUPFAM" id="SSF53167">
    <property type="entry name" value="Purine and uridine phosphorylases"/>
    <property type="match status" value="1"/>
</dbReference>
<dbReference type="Pfam" id="PF13191">
    <property type="entry name" value="AAA_16"/>
    <property type="match status" value="1"/>
</dbReference>
<keyword evidence="1" id="KW-0732">Signal</keyword>